<protein>
    <submittedName>
        <fullName evidence="1">Uncharacterized protein</fullName>
    </submittedName>
</protein>
<dbReference type="Proteomes" id="UP000266841">
    <property type="component" value="Unassembled WGS sequence"/>
</dbReference>
<evidence type="ECO:0000313" key="2">
    <source>
        <dbReference type="Proteomes" id="UP000266841"/>
    </source>
</evidence>
<keyword evidence="2" id="KW-1185">Reference proteome</keyword>
<proteinExistence type="predicted"/>
<sequence>IRVHLVNNLLQLSEENTTSEGHEWFCRGNLLDNAVLGEKKWFAATQEELDSIAVRLTWLEQQLMQGGSVDAEDHRQPKLAILERIRSQHACPFLGNYSFEVVTEALGRRGVGLQFVRPAEVTLGSLPHTVASKVWRPLPACELVEETCVLAMQLCLSFTRPVAASWFEAFGIGIYDGNHVPSLGSFRNRSEKQTRTVLQTFESATSLAYPSLARTEGEASSVTKTFWGAIMVHDEGERYPTHLTASTGFPITLWRAAGGGGSTKAQLEAERSIGAACYALNLVSHHKKRRTSIVGSI</sequence>
<dbReference type="AlphaFoldDB" id="K0RHL2"/>
<name>K0RHL2_THAOC</name>
<organism evidence="1 2">
    <name type="scientific">Thalassiosira oceanica</name>
    <name type="common">Marine diatom</name>
    <dbReference type="NCBI Taxonomy" id="159749"/>
    <lineage>
        <taxon>Eukaryota</taxon>
        <taxon>Sar</taxon>
        <taxon>Stramenopiles</taxon>
        <taxon>Ochrophyta</taxon>
        <taxon>Bacillariophyta</taxon>
        <taxon>Coscinodiscophyceae</taxon>
        <taxon>Thalassiosirophycidae</taxon>
        <taxon>Thalassiosirales</taxon>
        <taxon>Thalassiosiraceae</taxon>
        <taxon>Thalassiosira</taxon>
    </lineage>
</organism>
<dbReference type="eggNOG" id="ENOG502TAZ4">
    <property type="taxonomic scope" value="Eukaryota"/>
</dbReference>
<dbReference type="EMBL" id="AGNL01039359">
    <property type="protein sequence ID" value="EJK52705.1"/>
    <property type="molecule type" value="Genomic_DNA"/>
</dbReference>
<evidence type="ECO:0000313" key="1">
    <source>
        <dbReference type="EMBL" id="EJK52705.1"/>
    </source>
</evidence>
<gene>
    <name evidence="1" type="ORF">THAOC_27992</name>
</gene>
<accession>K0RHL2</accession>
<reference evidence="1 2" key="1">
    <citation type="journal article" date="2012" name="Genome Biol.">
        <title>Genome and low-iron response of an oceanic diatom adapted to chronic iron limitation.</title>
        <authorList>
            <person name="Lommer M."/>
            <person name="Specht M."/>
            <person name="Roy A.S."/>
            <person name="Kraemer L."/>
            <person name="Andreson R."/>
            <person name="Gutowska M.A."/>
            <person name="Wolf J."/>
            <person name="Bergner S.V."/>
            <person name="Schilhabel M.B."/>
            <person name="Klostermeier U.C."/>
            <person name="Beiko R.G."/>
            <person name="Rosenstiel P."/>
            <person name="Hippler M."/>
            <person name="Laroche J."/>
        </authorList>
    </citation>
    <scope>NUCLEOTIDE SEQUENCE [LARGE SCALE GENOMIC DNA]</scope>
    <source>
        <strain evidence="1 2">CCMP1005</strain>
    </source>
</reference>
<comment type="caution">
    <text evidence="1">The sequence shown here is derived from an EMBL/GenBank/DDBJ whole genome shotgun (WGS) entry which is preliminary data.</text>
</comment>
<feature type="non-terminal residue" evidence="1">
    <location>
        <position position="1"/>
    </location>
</feature>